<dbReference type="InterPro" id="IPR050597">
    <property type="entry name" value="Cytochrome_c_Oxidase_Subunit"/>
</dbReference>
<evidence type="ECO:0000256" key="6">
    <source>
        <dbReference type="PROSITE-ProRule" id="PRU00433"/>
    </source>
</evidence>
<dbReference type="SUPFAM" id="SSF46626">
    <property type="entry name" value="Cytochrome c"/>
    <property type="match status" value="2"/>
</dbReference>
<protein>
    <submittedName>
        <fullName evidence="8">Cytochrome C</fullName>
    </submittedName>
</protein>
<dbReference type="PANTHER" id="PTHR33751">
    <property type="entry name" value="CBB3-TYPE CYTOCHROME C OXIDASE SUBUNIT FIXP"/>
    <property type="match status" value="1"/>
</dbReference>
<dbReference type="PROSITE" id="PS51007">
    <property type="entry name" value="CYTC"/>
    <property type="match status" value="2"/>
</dbReference>
<dbReference type="GO" id="GO:0020037">
    <property type="term" value="F:heme binding"/>
    <property type="evidence" value="ECO:0007669"/>
    <property type="project" value="InterPro"/>
</dbReference>
<dbReference type="RefSeq" id="WP_064269535.1">
    <property type="nucleotide sequence ID" value="NZ_LXJZ01000185.1"/>
</dbReference>
<evidence type="ECO:0000313" key="11">
    <source>
        <dbReference type="Proteomes" id="UP000078116"/>
    </source>
</evidence>
<evidence type="ECO:0000313" key="8">
    <source>
        <dbReference type="EMBL" id="OAJ56484.1"/>
    </source>
</evidence>
<organism evidence="8 11">
    <name type="scientific">Paraburkholderia ginsengiterrae</name>
    <dbReference type="NCBI Taxonomy" id="1462993"/>
    <lineage>
        <taxon>Bacteria</taxon>
        <taxon>Pseudomonadati</taxon>
        <taxon>Pseudomonadota</taxon>
        <taxon>Betaproteobacteria</taxon>
        <taxon>Burkholderiales</taxon>
        <taxon>Burkholderiaceae</taxon>
        <taxon>Paraburkholderia</taxon>
    </lineage>
</organism>
<name>A0A1A9N4V0_9BURK</name>
<feature type="domain" description="Cytochrome c" evidence="7">
    <location>
        <begin position="40"/>
        <end position="121"/>
    </location>
</feature>
<keyword evidence="1" id="KW-0813">Transport</keyword>
<comment type="caution">
    <text evidence="8">The sequence shown here is derived from an EMBL/GenBank/DDBJ whole genome shotgun (WGS) entry which is preliminary data.</text>
</comment>
<dbReference type="STRING" id="1462993.A6V36_33525"/>
<dbReference type="PANTHER" id="PTHR33751:SF9">
    <property type="entry name" value="CYTOCHROME C4"/>
    <property type="match status" value="1"/>
</dbReference>
<reference evidence="10 11" key="1">
    <citation type="submission" date="2016-04" db="EMBL/GenBank/DDBJ databases">
        <title>Reclassification of Paraburkholderia panaciterrae (Farh et al. 2015) Dobritsa &amp; Samadpour 2016 as a later homotypic synonym of Paraburkholderia ginsengiterrae (Farh et al. 2015) Dobritsa &amp; Samadpour 2016.</title>
        <authorList>
            <person name="Dobritsa A.P."/>
            <person name="Kutumbaka K."/>
            <person name="Samadpour M."/>
        </authorList>
    </citation>
    <scope>NUCLEOTIDE SEQUENCE [LARGE SCALE GENOMIC DNA]</scope>
    <source>
        <strain evidence="8 11">DCY85</strain>
        <strain evidence="9 10">DCY85-1</strain>
    </source>
</reference>
<keyword evidence="10" id="KW-1185">Reference proteome</keyword>
<dbReference type="Pfam" id="PF00034">
    <property type="entry name" value="Cytochrom_C"/>
    <property type="match status" value="2"/>
</dbReference>
<dbReference type="EMBL" id="LXKA01000335">
    <property type="protein sequence ID" value="OAJ56484.1"/>
    <property type="molecule type" value="Genomic_DNA"/>
</dbReference>
<evidence type="ECO:0000256" key="1">
    <source>
        <dbReference type="ARBA" id="ARBA00022448"/>
    </source>
</evidence>
<proteinExistence type="predicted"/>
<evidence type="ECO:0000256" key="4">
    <source>
        <dbReference type="ARBA" id="ARBA00022982"/>
    </source>
</evidence>
<dbReference type="Proteomes" id="UP000077961">
    <property type="component" value="Unassembled WGS sequence"/>
</dbReference>
<dbReference type="AlphaFoldDB" id="A0A1A9N4V0"/>
<evidence type="ECO:0000256" key="5">
    <source>
        <dbReference type="ARBA" id="ARBA00023004"/>
    </source>
</evidence>
<dbReference type="Proteomes" id="UP000078116">
    <property type="component" value="Unassembled WGS sequence"/>
</dbReference>
<accession>A0A1A9N4V0</accession>
<dbReference type="InterPro" id="IPR009056">
    <property type="entry name" value="Cyt_c-like_dom"/>
</dbReference>
<evidence type="ECO:0000259" key="7">
    <source>
        <dbReference type="PROSITE" id="PS51007"/>
    </source>
</evidence>
<keyword evidence="4" id="KW-0249">Electron transport</keyword>
<keyword evidence="3 6" id="KW-0479">Metal-binding</keyword>
<dbReference type="GO" id="GO:0009055">
    <property type="term" value="F:electron transfer activity"/>
    <property type="evidence" value="ECO:0007669"/>
    <property type="project" value="InterPro"/>
</dbReference>
<dbReference type="GO" id="GO:0046872">
    <property type="term" value="F:metal ion binding"/>
    <property type="evidence" value="ECO:0007669"/>
    <property type="project" value="UniProtKB-KW"/>
</dbReference>
<keyword evidence="2 6" id="KW-0349">Heme</keyword>
<dbReference type="EMBL" id="LXJZ01000185">
    <property type="protein sequence ID" value="OAJ56644.1"/>
    <property type="molecule type" value="Genomic_DNA"/>
</dbReference>
<evidence type="ECO:0000256" key="2">
    <source>
        <dbReference type="ARBA" id="ARBA00022617"/>
    </source>
</evidence>
<gene>
    <name evidence="9" type="ORF">A6V36_33525</name>
    <name evidence="8" type="ORF">A6V37_31810</name>
</gene>
<dbReference type="OrthoDB" id="5295860at2"/>
<sequence length="218" mass="23657">MKKTLLIGIPLVIALILAIFGSDLLGLYRLQRYLTASTTAYLADGGPWPHVTDVCMGCHGVKGNSLHQGYPSLAGQPAPYLETQLHNFASEARRNPNMGPLAMTMSDPQIKSLAEYFASVTPVANHYFKPDAQLRERGQRLVAASNCVACHGAQLTGHDQFPRLAGQGYDYLLAQFDEFASGTRSEPTGVMKNLATGFSPEDRKAIATYLASLDPKKD</sequence>
<dbReference type="Gene3D" id="1.10.760.10">
    <property type="entry name" value="Cytochrome c-like domain"/>
    <property type="match status" value="2"/>
</dbReference>
<evidence type="ECO:0000313" key="10">
    <source>
        <dbReference type="Proteomes" id="UP000077961"/>
    </source>
</evidence>
<keyword evidence="5 6" id="KW-0408">Iron</keyword>
<dbReference type="InterPro" id="IPR036909">
    <property type="entry name" value="Cyt_c-like_dom_sf"/>
</dbReference>
<feature type="domain" description="Cytochrome c" evidence="7">
    <location>
        <begin position="133"/>
        <end position="214"/>
    </location>
</feature>
<evidence type="ECO:0000256" key="3">
    <source>
        <dbReference type="ARBA" id="ARBA00022723"/>
    </source>
</evidence>
<evidence type="ECO:0000313" key="9">
    <source>
        <dbReference type="EMBL" id="OAJ56644.1"/>
    </source>
</evidence>